<dbReference type="Gene3D" id="1.10.1040.10">
    <property type="entry name" value="N-(1-d-carboxylethyl)-l-norvaline Dehydrogenase, domain 2"/>
    <property type="match status" value="1"/>
</dbReference>
<name>A0ABP7EGD7_9ACTN</name>
<keyword evidence="5" id="KW-1185">Reference proteome</keyword>
<organism evidence="4 5">
    <name type="scientific">Microlunatus aurantiacus</name>
    <dbReference type="NCBI Taxonomy" id="446786"/>
    <lineage>
        <taxon>Bacteria</taxon>
        <taxon>Bacillati</taxon>
        <taxon>Actinomycetota</taxon>
        <taxon>Actinomycetes</taxon>
        <taxon>Propionibacteriales</taxon>
        <taxon>Propionibacteriaceae</taxon>
        <taxon>Microlunatus</taxon>
    </lineage>
</organism>
<dbReference type="InterPro" id="IPR008927">
    <property type="entry name" value="6-PGluconate_DH-like_C_sf"/>
</dbReference>
<evidence type="ECO:0000259" key="3">
    <source>
        <dbReference type="Pfam" id="PF08546"/>
    </source>
</evidence>
<dbReference type="Pfam" id="PF02558">
    <property type="entry name" value="ApbA"/>
    <property type="match status" value="1"/>
</dbReference>
<feature type="domain" description="Ketopantoate reductase N-terminal" evidence="2">
    <location>
        <begin position="2"/>
        <end position="137"/>
    </location>
</feature>
<feature type="compositionally biased region" description="Polar residues" evidence="1">
    <location>
        <begin position="306"/>
        <end position="319"/>
    </location>
</feature>
<dbReference type="Pfam" id="PF08546">
    <property type="entry name" value="ApbA_C"/>
    <property type="match status" value="1"/>
</dbReference>
<sequence length="329" mass="34880">MLVARGDHLTALQRHGLRLRTPAEDITLPVTAVASITDVELTVDDVIVLSVKTQQLLDVLPEAADAPVRDRDGVLQGTAGDLLPVFLATNGVSAERLAARYARRVFGICLWMPAVHLEPGEVVIRGVPISGVLHLGRVPTERTEAADRALLEEVAADWRRATFGVELPGDVMAWKHRKLISNLANVLDALVDDQQAVRPVRVAADQEARTVLAAAGVAVIDDATEAAARAEGFTVEPVPGLEDTRLGGSSWQSLTRGTGSIETDYLNGEIVRIAHENGLAAPVNARLARLARTAIRRGEGAGSVSATDLVTAVGGTTPSVPGDRQDDRP</sequence>
<evidence type="ECO:0000256" key="1">
    <source>
        <dbReference type="SAM" id="MobiDB-lite"/>
    </source>
</evidence>
<dbReference type="EMBL" id="BAAAYX010000026">
    <property type="protein sequence ID" value="GAA3717791.1"/>
    <property type="molecule type" value="Genomic_DNA"/>
</dbReference>
<evidence type="ECO:0000313" key="5">
    <source>
        <dbReference type="Proteomes" id="UP001500051"/>
    </source>
</evidence>
<feature type="domain" description="Ketopantoate reductase C-terminal" evidence="3">
    <location>
        <begin position="170"/>
        <end position="292"/>
    </location>
</feature>
<accession>A0ABP7EGD7</accession>
<evidence type="ECO:0000259" key="2">
    <source>
        <dbReference type="Pfam" id="PF02558"/>
    </source>
</evidence>
<dbReference type="Proteomes" id="UP001500051">
    <property type="component" value="Unassembled WGS sequence"/>
</dbReference>
<reference evidence="5" key="1">
    <citation type="journal article" date="2019" name="Int. J. Syst. Evol. Microbiol.">
        <title>The Global Catalogue of Microorganisms (GCM) 10K type strain sequencing project: providing services to taxonomists for standard genome sequencing and annotation.</title>
        <authorList>
            <consortium name="The Broad Institute Genomics Platform"/>
            <consortium name="The Broad Institute Genome Sequencing Center for Infectious Disease"/>
            <person name="Wu L."/>
            <person name="Ma J."/>
        </authorList>
    </citation>
    <scope>NUCLEOTIDE SEQUENCE [LARGE SCALE GENOMIC DNA]</scope>
    <source>
        <strain evidence="5">JCM 16548</strain>
    </source>
</reference>
<dbReference type="InterPro" id="IPR013332">
    <property type="entry name" value="KPR_N"/>
</dbReference>
<evidence type="ECO:0000313" key="4">
    <source>
        <dbReference type="EMBL" id="GAA3717791.1"/>
    </source>
</evidence>
<dbReference type="Gene3D" id="3.40.50.720">
    <property type="entry name" value="NAD(P)-binding Rossmann-like Domain"/>
    <property type="match status" value="1"/>
</dbReference>
<dbReference type="InterPro" id="IPR013328">
    <property type="entry name" value="6PGD_dom2"/>
</dbReference>
<feature type="region of interest" description="Disordered" evidence="1">
    <location>
        <begin position="306"/>
        <end position="329"/>
    </location>
</feature>
<comment type="caution">
    <text evidence="4">The sequence shown here is derived from an EMBL/GenBank/DDBJ whole genome shotgun (WGS) entry which is preliminary data.</text>
</comment>
<proteinExistence type="predicted"/>
<dbReference type="SUPFAM" id="SSF48179">
    <property type="entry name" value="6-phosphogluconate dehydrogenase C-terminal domain-like"/>
    <property type="match status" value="1"/>
</dbReference>
<gene>
    <name evidence="4" type="ORF">GCM10022204_42150</name>
</gene>
<protein>
    <submittedName>
        <fullName evidence="4">2-dehydropantoate 2-reductase N-terminal domain-containing protein</fullName>
    </submittedName>
</protein>
<dbReference type="InterPro" id="IPR013752">
    <property type="entry name" value="KPA_reductase"/>
</dbReference>